<keyword evidence="3" id="KW-1133">Transmembrane helix</keyword>
<accession>A0A8S8XIT1</accession>
<dbReference type="Pfam" id="PF13103">
    <property type="entry name" value="TonB_2"/>
    <property type="match status" value="1"/>
</dbReference>
<dbReference type="AlphaFoldDB" id="A0A8S8XIT1"/>
<keyword evidence="2" id="KW-0812">Transmembrane</keyword>
<sequence length="220" mass="23127">MADPRSPSARSRRALTWSVLAHLALLGALLLQLGAGVAPPPDPLDVTLIDPPPKPKPKQESGGSPAPTARTPLAAPSIALARVPPPSVLPAVLPPVAVRAQAPVGSGVGQGGVGTGTGRGAGPGNEDDYVERLRRHFNARSRSVEAPYDAPRFIQVRIVALIDQTGLLLRAEIQDGSGYARVDRAVLDQLRDMSPFPAPPAELHPPFRITMPLAFQTDRS</sequence>
<dbReference type="EMBL" id="BOPV01000002">
    <property type="protein sequence ID" value="GIL41902.1"/>
    <property type="molecule type" value="Genomic_DNA"/>
</dbReference>
<dbReference type="PROSITE" id="PS52015">
    <property type="entry name" value="TONB_CTD"/>
    <property type="match status" value="1"/>
</dbReference>
<keyword evidence="8" id="KW-1185">Reference proteome</keyword>
<dbReference type="Proteomes" id="UP000681075">
    <property type="component" value="Unassembled WGS sequence"/>
</dbReference>
<reference evidence="7" key="1">
    <citation type="submission" date="2021-02" db="EMBL/GenBank/DDBJ databases">
        <title>Genome sequence of Rhodospirillales sp. strain TMPK1 isolated from soil.</title>
        <authorList>
            <person name="Nakai R."/>
            <person name="Kusada H."/>
            <person name="Tamaki H."/>
        </authorList>
    </citation>
    <scope>NUCLEOTIDE SEQUENCE</scope>
    <source>
        <strain evidence="7">TMPK1</strain>
    </source>
</reference>
<dbReference type="InterPro" id="IPR006260">
    <property type="entry name" value="TonB/TolA_C"/>
</dbReference>
<dbReference type="RefSeq" id="WP_420245711.1">
    <property type="nucleotide sequence ID" value="NZ_BOPV01000002.1"/>
</dbReference>
<evidence type="ECO:0000256" key="1">
    <source>
        <dbReference type="ARBA" id="ARBA00004167"/>
    </source>
</evidence>
<evidence type="ECO:0000256" key="2">
    <source>
        <dbReference type="ARBA" id="ARBA00022692"/>
    </source>
</evidence>
<dbReference type="NCBIfam" id="TIGR01352">
    <property type="entry name" value="tonB_Cterm"/>
    <property type="match status" value="1"/>
</dbReference>
<evidence type="ECO:0000256" key="3">
    <source>
        <dbReference type="ARBA" id="ARBA00022989"/>
    </source>
</evidence>
<comment type="subcellular location">
    <subcellularLocation>
        <location evidence="1">Membrane</location>
        <topology evidence="1">Single-pass membrane protein</topology>
    </subcellularLocation>
</comment>
<keyword evidence="4" id="KW-0472">Membrane</keyword>
<dbReference type="GO" id="GO:0016020">
    <property type="term" value="C:membrane"/>
    <property type="evidence" value="ECO:0007669"/>
    <property type="project" value="UniProtKB-SubCell"/>
</dbReference>
<gene>
    <name evidence="7" type="ORF">TMPK1_41390</name>
</gene>
<name>A0A8S8XIT1_9PROT</name>
<organism evidence="7 8">
    <name type="scientific">Roseiterribacter gracilis</name>
    <dbReference type="NCBI Taxonomy" id="2812848"/>
    <lineage>
        <taxon>Bacteria</taxon>
        <taxon>Pseudomonadati</taxon>
        <taxon>Pseudomonadota</taxon>
        <taxon>Alphaproteobacteria</taxon>
        <taxon>Rhodospirillales</taxon>
        <taxon>Roseiterribacteraceae</taxon>
        <taxon>Roseiterribacter</taxon>
    </lineage>
</organism>
<dbReference type="InterPro" id="IPR037682">
    <property type="entry name" value="TonB_C"/>
</dbReference>
<feature type="region of interest" description="Disordered" evidence="5">
    <location>
        <begin position="42"/>
        <end position="71"/>
    </location>
</feature>
<evidence type="ECO:0000256" key="4">
    <source>
        <dbReference type="ARBA" id="ARBA00023136"/>
    </source>
</evidence>
<proteinExistence type="predicted"/>
<comment type="caution">
    <text evidence="7">The sequence shown here is derived from an EMBL/GenBank/DDBJ whole genome shotgun (WGS) entry which is preliminary data.</text>
</comment>
<evidence type="ECO:0000259" key="6">
    <source>
        <dbReference type="PROSITE" id="PS52015"/>
    </source>
</evidence>
<protein>
    <recommendedName>
        <fullName evidence="6">TonB C-terminal domain-containing protein</fullName>
    </recommendedName>
</protein>
<dbReference type="SUPFAM" id="SSF74653">
    <property type="entry name" value="TolA/TonB C-terminal domain"/>
    <property type="match status" value="1"/>
</dbReference>
<evidence type="ECO:0000256" key="5">
    <source>
        <dbReference type="SAM" id="MobiDB-lite"/>
    </source>
</evidence>
<evidence type="ECO:0000313" key="7">
    <source>
        <dbReference type="EMBL" id="GIL41902.1"/>
    </source>
</evidence>
<feature type="domain" description="TonB C-terminal" evidence="6">
    <location>
        <begin position="128"/>
        <end position="220"/>
    </location>
</feature>
<dbReference type="GO" id="GO:0055085">
    <property type="term" value="P:transmembrane transport"/>
    <property type="evidence" value="ECO:0007669"/>
    <property type="project" value="InterPro"/>
</dbReference>
<dbReference type="Gene3D" id="3.30.1150.10">
    <property type="match status" value="1"/>
</dbReference>
<evidence type="ECO:0000313" key="8">
    <source>
        <dbReference type="Proteomes" id="UP000681075"/>
    </source>
</evidence>